<dbReference type="EMBL" id="PETS01000019">
    <property type="protein sequence ID" value="PIV52006.1"/>
    <property type="molecule type" value="Genomic_DNA"/>
</dbReference>
<dbReference type="InterPro" id="IPR009003">
    <property type="entry name" value="Peptidase_S1_PA"/>
</dbReference>
<gene>
    <name evidence="2" type="ORF">COS18_01000</name>
</gene>
<evidence type="ECO:0000313" key="3">
    <source>
        <dbReference type="Proteomes" id="UP000228896"/>
    </source>
</evidence>
<feature type="non-terminal residue" evidence="2">
    <location>
        <position position="293"/>
    </location>
</feature>
<name>A0A2M7DQG9_9BACT</name>
<dbReference type="InterPro" id="IPR043504">
    <property type="entry name" value="Peptidase_S1_PA_chymotrypsin"/>
</dbReference>
<comment type="caution">
    <text evidence="2">The sequence shown here is derived from an EMBL/GenBank/DDBJ whole genome shotgun (WGS) entry which is preliminary data.</text>
</comment>
<evidence type="ECO:0000313" key="2">
    <source>
        <dbReference type="EMBL" id="PIV52006.1"/>
    </source>
</evidence>
<dbReference type="Proteomes" id="UP000228896">
    <property type="component" value="Unassembled WGS sequence"/>
</dbReference>
<sequence>MANHLQEIKKSVSFIFIPEGTDKFKPNGTGFFVGVKHPESENVFSVYFVTAKHVLKDKDGNYLSEIVLRLNKKEGDSQLIKFALKDIKIFEHTDKDVDIALFNCLPDQNVYDFKFIPDNLIASKEVITTNEIAEGDEVFFAGLFTSHIGQKKNQPIIRFGKVALISDEKIEWKEKDKPAKFMDLLLLECQSFGGNSGSPVFYQLNPLRKPGQISMGGPIVFLAGIMSGSFLNQNQIQITDTVANLVSLQNVGIAAVTPADKLHEILFSEEMIKSRKGEQKNPPPNSAEPSEPA</sequence>
<accession>A0A2M7DQG9</accession>
<evidence type="ECO:0008006" key="4">
    <source>
        <dbReference type="Google" id="ProtNLM"/>
    </source>
</evidence>
<dbReference type="AlphaFoldDB" id="A0A2M7DQG9"/>
<evidence type="ECO:0000256" key="1">
    <source>
        <dbReference type="SAM" id="MobiDB-lite"/>
    </source>
</evidence>
<dbReference type="Pfam" id="PF13365">
    <property type="entry name" value="Trypsin_2"/>
    <property type="match status" value="1"/>
</dbReference>
<dbReference type="Gene3D" id="2.40.10.10">
    <property type="entry name" value="Trypsin-like serine proteases"/>
    <property type="match status" value="2"/>
</dbReference>
<feature type="compositionally biased region" description="Pro residues" evidence="1">
    <location>
        <begin position="281"/>
        <end position="293"/>
    </location>
</feature>
<organism evidence="2 3">
    <name type="scientific">Candidatus Falkowbacteria bacterium CG02_land_8_20_14_3_00_36_14</name>
    <dbReference type="NCBI Taxonomy" id="1974560"/>
    <lineage>
        <taxon>Bacteria</taxon>
        <taxon>Candidatus Falkowiibacteriota</taxon>
    </lineage>
</organism>
<proteinExistence type="predicted"/>
<reference evidence="3" key="1">
    <citation type="submission" date="2017-09" db="EMBL/GenBank/DDBJ databases">
        <title>Depth-based differentiation of microbial function through sediment-hosted aquifers and enrichment of novel symbionts in the deep terrestrial subsurface.</title>
        <authorList>
            <person name="Probst A.J."/>
            <person name="Ladd B."/>
            <person name="Jarett J.K."/>
            <person name="Geller-Mcgrath D.E."/>
            <person name="Sieber C.M.K."/>
            <person name="Emerson J.B."/>
            <person name="Anantharaman K."/>
            <person name="Thomas B.C."/>
            <person name="Malmstrom R."/>
            <person name="Stieglmeier M."/>
            <person name="Klingl A."/>
            <person name="Woyke T."/>
            <person name="Ryan C.M."/>
            <person name="Banfield J.F."/>
        </authorList>
    </citation>
    <scope>NUCLEOTIDE SEQUENCE [LARGE SCALE GENOMIC DNA]</scope>
</reference>
<feature type="region of interest" description="Disordered" evidence="1">
    <location>
        <begin position="272"/>
        <end position="293"/>
    </location>
</feature>
<protein>
    <recommendedName>
        <fullName evidence="4">Serine protease</fullName>
    </recommendedName>
</protein>
<dbReference type="SUPFAM" id="SSF50494">
    <property type="entry name" value="Trypsin-like serine proteases"/>
    <property type="match status" value="1"/>
</dbReference>